<dbReference type="Proteomes" id="UP000063699">
    <property type="component" value="Chromosome"/>
</dbReference>
<dbReference type="RefSeq" id="WP_054293345.1">
    <property type="nucleotide sequence ID" value="NZ_CP012752.1"/>
</dbReference>
<evidence type="ECO:0000313" key="3">
    <source>
        <dbReference type="Proteomes" id="UP000063699"/>
    </source>
</evidence>
<organism evidence="2 3">
    <name type="scientific">Kibdelosporangium phytohabitans</name>
    <dbReference type="NCBI Taxonomy" id="860235"/>
    <lineage>
        <taxon>Bacteria</taxon>
        <taxon>Bacillati</taxon>
        <taxon>Actinomycetota</taxon>
        <taxon>Actinomycetes</taxon>
        <taxon>Pseudonocardiales</taxon>
        <taxon>Pseudonocardiaceae</taxon>
        <taxon>Kibdelosporangium</taxon>
    </lineage>
</organism>
<gene>
    <name evidence="2" type="ORF">AOZ06_35350</name>
</gene>
<dbReference type="KEGG" id="kphy:AOZ06_35350"/>
<dbReference type="InterPro" id="IPR007048">
    <property type="entry name" value="IraD/Gp25-like"/>
</dbReference>
<dbReference type="OrthoDB" id="9802846at2"/>
<dbReference type="Gene3D" id="3.10.450.40">
    <property type="match status" value="1"/>
</dbReference>
<keyword evidence="3" id="KW-1185">Reference proteome</keyword>
<name>A0A0N9I9U6_9PSEU</name>
<accession>A0A0N9I9U6</accession>
<sequence length="138" mass="15054">MSEPGNGDLIGSGWAFPGQITPGGSVRLVRGDEEIDAALRMILTTAPGERVMRPDFGCAMWEQVFAPVNANTLGLIEQSVRDAVTRWEPRVELEAVSAVPEGDGSMISIDIAYRVKATNDHRNLVYPFYVIPQEEPAP</sequence>
<dbReference type="Pfam" id="PF04965">
    <property type="entry name" value="GPW_gp25"/>
    <property type="match status" value="1"/>
</dbReference>
<evidence type="ECO:0000313" key="2">
    <source>
        <dbReference type="EMBL" id="ALG11444.1"/>
    </source>
</evidence>
<dbReference type="AlphaFoldDB" id="A0A0N9I9U6"/>
<dbReference type="SUPFAM" id="SSF160719">
    <property type="entry name" value="gpW/gp25-like"/>
    <property type="match status" value="1"/>
</dbReference>
<evidence type="ECO:0000259" key="1">
    <source>
        <dbReference type="Pfam" id="PF04965"/>
    </source>
</evidence>
<dbReference type="EMBL" id="CP012752">
    <property type="protein sequence ID" value="ALG11444.1"/>
    <property type="molecule type" value="Genomic_DNA"/>
</dbReference>
<dbReference type="STRING" id="860235.AOZ06_35350"/>
<protein>
    <submittedName>
        <fullName evidence="2">Baseplate protein</fullName>
    </submittedName>
</protein>
<reference evidence="2 3" key="1">
    <citation type="submission" date="2015-07" db="EMBL/GenBank/DDBJ databases">
        <title>Genome sequencing of Kibdelosporangium phytohabitans.</title>
        <authorList>
            <person name="Qin S."/>
            <person name="Xing K."/>
        </authorList>
    </citation>
    <scope>NUCLEOTIDE SEQUENCE [LARGE SCALE GENOMIC DNA]</scope>
    <source>
        <strain evidence="2 3">KLBMP1111</strain>
    </source>
</reference>
<proteinExistence type="predicted"/>
<feature type="domain" description="IraD/Gp25-like" evidence="1">
    <location>
        <begin position="30"/>
        <end position="119"/>
    </location>
</feature>